<reference evidence="2 3" key="1">
    <citation type="journal article" date="2022" name="Arch. Microbiol.">
        <title>Paraburkholderia bengalensis sp. nov. isolated from roots of Oryza sativa, IR64.</title>
        <authorList>
            <person name="Nag P."/>
            <person name="Mondal N."/>
            <person name="Sarkar J."/>
            <person name="Das S."/>
        </authorList>
    </citation>
    <scope>NUCLEOTIDE SEQUENCE [LARGE SCALE GENOMIC DNA]</scope>
    <source>
        <strain evidence="2 3">IR64_4_BI</strain>
    </source>
</reference>
<gene>
    <name evidence="2" type="ORF">H3V53_13295</name>
</gene>
<organism evidence="2 3">
    <name type="scientific">Paraburkholderia bengalensis</name>
    <dbReference type="NCBI Taxonomy" id="2747562"/>
    <lineage>
        <taxon>Bacteria</taxon>
        <taxon>Pseudomonadati</taxon>
        <taxon>Pseudomonadota</taxon>
        <taxon>Betaproteobacteria</taxon>
        <taxon>Burkholderiales</taxon>
        <taxon>Burkholderiaceae</taxon>
        <taxon>Paraburkholderia</taxon>
    </lineage>
</organism>
<sequence>MLSLNSFIFDLGKRLHRWNSPRLAGTSRQSGMQTDASRILLIVRYIGIKSGTADAAQCFMEKNVWQPGIRLSVGPSKLGTVVRVAHVLAVDILGLDKTRTVRLLMVGGRKRSAEVSGRDRGRAGRPPRERMAGQKVRSPDRKSWLRWTSGPSDGGAQAPI</sequence>
<dbReference type="EMBL" id="JACFYJ010000018">
    <property type="protein sequence ID" value="MEI5998141.1"/>
    <property type="molecule type" value="Genomic_DNA"/>
</dbReference>
<accession>A0ABU8IRH4</accession>
<dbReference type="RefSeq" id="WP_336598411.1">
    <property type="nucleotide sequence ID" value="NZ_JACFYJ010000018.1"/>
</dbReference>
<evidence type="ECO:0000313" key="3">
    <source>
        <dbReference type="Proteomes" id="UP001386437"/>
    </source>
</evidence>
<evidence type="ECO:0000256" key="1">
    <source>
        <dbReference type="SAM" id="MobiDB-lite"/>
    </source>
</evidence>
<evidence type="ECO:0000313" key="2">
    <source>
        <dbReference type="EMBL" id="MEI5998141.1"/>
    </source>
</evidence>
<feature type="compositionally biased region" description="Basic and acidic residues" evidence="1">
    <location>
        <begin position="112"/>
        <end position="143"/>
    </location>
</feature>
<comment type="caution">
    <text evidence="2">The sequence shown here is derived from an EMBL/GenBank/DDBJ whole genome shotgun (WGS) entry which is preliminary data.</text>
</comment>
<dbReference type="Proteomes" id="UP001386437">
    <property type="component" value="Unassembled WGS sequence"/>
</dbReference>
<proteinExistence type="predicted"/>
<keyword evidence="3" id="KW-1185">Reference proteome</keyword>
<name>A0ABU8IRH4_9BURK</name>
<protein>
    <submittedName>
        <fullName evidence="2">Uncharacterized protein</fullName>
    </submittedName>
</protein>
<feature type="region of interest" description="Disordered" evidence="1">
    <location>
        <begin position="112"/>
        <end position="160"/>
    </location>
</feature>